<sequence>MRVARSLAEVADSDVVASPIYALGLDQLAKGKMGDGAKLTGWSWVIATEAGAVSAETTAGTNRFAQISNAASAGRFRRALLVMAQGSGDADGEAVQLRIPALHTSLLWIKGKRELYEVLDSSVAGLETGRRYTAAELQKILKPEAESRLRTPNLDG</sequence>
<gene>
    <name evidence="1" type="ORF">WQ53_09825</name>
</gene>
<organism evidence="1 2">
    <name type="scientific">Pseudoxanthomonas suwonensis</name>
    <dbReference type="NCBI Taxonomy" id="314722"/>
    <lineage>
        <taxon>Bacteria</taxon>
        <taxon>Pseudomonadati</taxon>
        <taxon>Pseudomonadota</taxon>
        <taxon>Gammaproteobacteria</taxon>
        <taxon>Lysobacterales</taxon>
        <taxon>Lysobacteraceae</taxon>
        <taxon>Pseudoxanthomonas</taxon>
    </lineage>
</organism>
<dbReference type="EMBL" id="CP011144">
    <property type="protein sequence ID" value="AKC87000.1"/>
    <property type="molecule type" value="Genomic_DNA"/>
</dbReference>
<keyword evidence="2" id="KW-1185">Reference proteome</keyword>
<dbReference type="KEGG" id="psuw:WQ53_09825"/>
<dbReference type="Proteomes" id="UP000033067">
    <property type="component" value="Chromosome"/>
</dbReference>
<name>A0A0E3UNJ1_9GAMM</name>
<accession>A0A0E3UNJ1</accession>
<protein>
    <submittedName>
        <fullName evidence="1">Uncharacterized protein</fullName>
    </submittedName>
</protein>
<dbReference type="PATRIC" id="fig|314722.6.peg.2110"/>
<proteinExistence type="predicted"/>
<dbReference type="AlphaFoldDB" id="A0A0E3UNJ1"/>
<evidence type="ECO:0000313" key="1">
    <source>
        <dbReference type="EMBL" id="AKC87000.1"/>
    </source>
</evidence>
<evidence type="ECO:0000313" key="2">
    <source>
        <dbReference type="Proteomes" id="UP000033067"/>
    </source>
</evidence>
<reference evidence="1 2" key="1">
    <citation type="journal article" date="2015" name="Genome Announc.">
        <title>Complete Genome Sequence of Pseudoxanthomonas suwonensis Strain J1, a Cellulose-Degrading Bacterium Isolated from Leaf- and Wood-Enriched Soil.</title>
        <authorList>
            <person name="Hou L."/>
            <person name="Jiang J."/>
            <person name="Xu Z."/>
            <person name="Zhou Y."/>
            <person name="Leung F.C."/>
        </authorList>
    </citation>
    <scope>NUCLEOTIDE SEQUENCE [LARGE SCALE GENOMIC DNA]</scope>
    <source>
        <strain evidence="1 2">J1</strain>
    </source>
</reference>